<organism evidence="1 2">
    <name type="scientific">Undibacterium piscinae</name>
    <dbReference type="NCBI Taxonomy" id="2495591"/>
    <lineage>
        <taxon>Bacteria</taxon>
        <taxon>Pseudomonadati</taxon>
        <taxon>Pseudomonadota</taxon>
        <taxon>Betaproteobacteria</taxon>
        <taxon>Burkholderiales</taxon>
        <taxon>Oxalobacteraceae</taxon>
        <taxon>Undibacterium</taxon>
    </lineage>
</organism>
<keyword evidence="2" id="KW-1185">Reference proteome</keyword>
<evidence type="ECO:0000313" key="1">
    <source>
        <dbReference type="EMBL" id="QJQ06474.1"/>
    </source>
</evidence>
<evidence type="ECO:0000313" key="2">
    <source>
        <dbReference type="Proteomes" id="UP000274350"/>
    </source>
</evidence>
<protein>
    <submittedName>
        <fullName evidence="1">Uncharacterized protein</fullName>
    </submittedName>
</protein>
<dbReference type="EMBL" id="CP051152">
    <property type="protein sequence ID" value="QJQ06474.1"/>
    <property type="molecule type" value="Genomic_DNA"/>
</dbReference>
<dbReference type="SUPFAM" id="SSF55729">
    <property type="entry name" value="Acyl-CoA N-acyltransferases (Nat)"/>
    <property type="match status" value="1"/>
</dbReference>
<accession>A0A6M4A5I1</accession>
<dbReference type="InterPro" id="IPR016181">
    <property type="entry name" value="Acyl_CoA_acyltransferase"/>
</dbReference>
<name>A0A6M4A5I1_9BURK</name>
<gene>
    <name evidence="1" type="ORF">EJG51_012110</name>
</gene>
<reference evidence="1 2" key="1">
    <citation type="journal article" date="2019" name="Int. J. Syst. Evol. Microbiol.">
        <title>Undibacterium piscinae sp. nov., isolated from Korean shiner intestine.</title>
        <authorList>
            <person name="Lee S.Y."/>
            <person name="Kang W."/>
            <person name="Kim P.S."/>
            <person name="Kim H.S."/>
            <person name="Sung H."/>
            <person name="Shin N.R."/>
            <person name="Whon T.W."/>
            <person name="Yun J.H."/>
            <person name="Lee J.Y."/>
            <person name="Lee J.Y."/>
            <person name="Jung M.J."/>
            <person name="Jeong Y.S."/>
            <person name="Tak E.J."/>
            <person name="Han J.E."/>
            <person name="Hyun D.W."/>
            <person name="Kang M.S."/>
            <person name="Lee K.E."/>
            <person name="Lee B.H."/>
            <person name="Bae J.W."/>
        </authorList>
    </citation>
    <scope>NUCLEOTIDE SEQUENCE [LARGE SCALE GENOMIC DNA]</scope>
    <source>
        <strain evidence="1 2">S11R28</strain>
    </source>
</reference>
<dbReference type="KEGG" id="upi:EJG51_012110"/>
<dbReference type="Proteomes" id="UP000274350">
    <property type="component" value="Chromosome"/>
</dbReference>
<dbReference type="AlphaFoldDB" id="A0A6M4A5I1"/>
<proteinExistence type="predicted"/>
<sequence length="345" mass="39121">MPIVILMQSQLPKKNHPVSRQQPSAASQSYVLSPQSAWINYAKEEAQSHAPRHLATLTKIFAGVVFSPLSALLKGTGLDRAATIANRLISTNLYPDWNQQDIHTLTEELLTLYPDRPLIFRNICPDVNPTFCAALQKNGWTLIPARIVYLCDPRQASLWKRNHVKKDARLLTTNELEIVPPHQLKSTDLPQLRQLFRDLFIHKHSGLNPDFTPDFFELCLESGFLDLYGLRYQGKWAGVLGIYEPPDSNWITTPLIGYDTTLPQEAGIYRCLMALLLNQASLRHKRLHYSSGASQFKRARGGHASLEYTAVYSLHLSKSRRLWNMLFAKTLQTIAPSILKKADKL</sequence>